<dbReference type="InterPro" id="IPR004123">
    <property type="entry name" value="Dim1"/>
</dbReference>
<sequence>MSYLLPHLHSGWAVDQAILAEEERVVVIRFGHDWDETCMEMDEIISSVADKCKNFAVFYLVDISEVRSGTQFQCRKQVSRVLLRCASFFPQEYLVSSRNLVFLRTHEPFILRK</sequence>
<gene>
    <name evidence="6" type="primary">DIB1</name>
    <name evidence="6" type="ORF">TSPGSL018_14408</name>
</gene>
<reference evidence="6" key="1">
    <citation type="submission" date="2014-05" db="EMBL/GenBank/DDBJ databases">
        <title>The transcriptome of the halophilic microalga Tetraselmis sp. GSL018 isolated from the Great Salt Lake, Utah.</title>
        <authorList>
            <person name="Jinkerson R.E."/>
            <person name="D'Adamo S."/>
            <person name="Posewitz M.C."/>
        </authorList>
    </citation>
    <scope>NUCLEOTIDE SEQUENCE</scope>
    <source>
        <strain evidence="6">GSL018</strain>
    </source>
</reference>
<evidence type="ECO:0000256" key="3">
    <source>
        <dbReference type="ARBA" id="ARBA00022664"/>
    </source>
</evidence>
<dbReference type="SUPFAM" id="SSF52833">
    <property type="entry name" value="Thioredoxin-like"/>
    <property type="match status" value="1"/>
</dbReference>
<comment type="subcellular location">
    <subcellularLocation>
        <location evidence="1">Nucleus</location>
    </subcellularLocation>
</comment>
<protein>
    <submittedName>
        <fullName evidence="6">U5 snRNP protein, DIM1 family</fullName>
    </submittedName>
</protein>
<organism evidence="6">
    <name type="scientific">Tetraselmis sp. GSL018</name>
    <dbReference type="NCBI Taxonomy" id="582737"/>
    <lineage>
        <taxon>Eukaryota</taxon>
        <taxon>Viridiplantae</taxon>
        <taxon>Chlorophyta</taxon>
        <taxon>core chlorophytes</taxon>
        <taxon>Chlorodendrophyceae</taxon>
        <taxon>Chlorodendrales</taxon>
        <taxon>Chlorodendraceae</taxon>
        <taxon>Tetraselmis</taxon>
    </lineage>
</organism>
<keyword evidence="3" id="KW-0507">mRNA processing</keyword>
<dbReference type="PANTHER" id="PTHR12052:SF5">
    <property type="entry name" value="THIOREDOXIN-LIKE PROTEIN 4A"/>
    <property type="match status" value="1"/>
</dbReference>
<evidence type="ECO:0000256" key="4">
    <source>
        <dbReference type="ARBA" id="ARBA00023187"/>
    </source>
</evidence>
<dbReference type="PANTHER" id="PTHR12052">
    <property type="entry name" value="THIOREDOXIN-LIKE PROTEN 4A, 4B"/>
    <property type="match status" value="1"/>
</dbReference>
<evidence type="ECO:0000313" key="6">
    <source>
        <dbReference type="EMBL" id="JAC66137.1"/>
    </source>
</evidence>
<dbReference type="Pfam" id="PF02966">
    <property type="entry name" value="DIM1"/>
    <property type="match status" value="1"/>
</dbReference>
<dbReference type="GO" id="GO:0005682">
    <property type="term" value="C:U5 snRNP"/>
    <property type="evidence" value="ECO:0007669"/>
    <property type="project" value="TreeGrafter"/>
</dbReference>
<accession>A0A061QZS0</accession>
<name>A0A061QZS0_9CHLO</name>
<keyword evidence="4" id="KW-0508">mRNA splicing</keyword>
<proteinExistence type="inferred from homology"/>
<evidence type="ECO:0000256" key="2">
    <source>
        <dbReference type="ARBA" id="ARBA00008241"/>
    </source>
</evidence>
<dbReference type="GO" id="GO:0046540">
    <property type="term" value="C:U4/U6 x U5 tri-snRNP complex"/>
    <property type="evidence" value="ECO:0007669"/>
    <property type="project" value="InterPro"/>
</dbReference>
<dbReference type="EMBL" id="GBEZ01020544">
    <property type="protein sequence ID" value="JAC66137.1"/>
    <property type="molecule type" value="Transcribed_RNA"/>
</dbReference>
<comment type="similarity">
    <text evidence="2">Belongs to the DIM1 family.</text>
</comment>
<dbReference type="InterPro" id="IPR036249">
    <property type="entry name" value="Thioredoxin-like_sf"/>
</dbReference>
<dbReference type="GO" id="GO:0005681">
    <property type="term" value="C:spliceosomal complex"/>
    <property type="evidence" value="ECO:0007669"/>
    <property type="project" value="TreeGrafter"/>
</dbReference>
<dbReference type="AlphaFoldDB" id="A0A061QZS0"/>
<dbReference type="Gene3D" id="3.40.30.10">
    <property type="entry name" value="Glutaredoxin"/>
    <property type="match status" value="1"/>
</dbReference>
<evidence type="ECO:0000256" key="1">
    <source>
        <dbReference type="ARBA" id="ARBA00004123"/>
    </source>
</evidence>
<evidence type="ECO:0000256" key="5">
    <source>
        <dbReference type="ARBA" id="ARBA00023242"/>
    </source>
</evidence>
<dbReference type="GO" id="GO:0000398">
    <property type="term" value="P:mRNA splicing, via spliceosome"/>
    <property type="evidence" value="ECO:0007669"/>
    <property type="project" value="InterPro"/>
</dbReference>
<dbReference type="SMART" id="SM01410">
    <property type="entry name" value="DIM1"/>
    <property type="match status" value="1"/>
</dbReference>
<keyword evidence="5" id="KW-0539">Nucleus</keyword>